<dbReference type="GO" id="GO:0051213">
    <property type="term" value="F:dioxygenase activity"/>
    <property type="evidence" value="ECO:0007669"/>
    <property type="project" value="InterPro"/>
</dbReference>
<gene>
    <name evidence="1" type="ORF">LF41_1658</name>
</gene>
<dbReference type="EMBL" id="JRKJ01000021">
    <property type="protein sequence ID" value="KGQ18298.1"/>
    <property type="molecule type" value="Genomic_DNA"/>
</dbReference>
<dbReference type="Pfam" id="PF10014">
    <property type="entry name" value="2OG-Fe_Oxy_2"/>
    <property type="match status" value="1"/>
</dbReference>
<keyword evidence="2" id="KW-1185">Reference proteome</keyword>
<dbReference type="InterPro" id="IPR018724">
    <property type="entry name" value="2OG-Fe_dioxygenase"/>
</dbReference>
<evidence type="ECO:0000313" key="2">
    <source>
        <dbReference type="Proteomes" id="UP000030518"/>
    </source>
</evidence>
<dbReference type="PATRIC" id="fig|1300345.3.peg.2722"/>
<comment type="caution">
    <text evidence="1">The sequence shown here is derived from an EMBL/GenBank/DDBJ whole genome shotgun (WGS) entry which is preliminary data.</text>
</comment>
<organism evidence="1 2">
    <name type="scientific">Lysobacter dokdonensis DS-58</name>
    <dbReference type="NCBI Taxonomy" id="1300345"/>
    <lineage>
        <taxon>Bacteria</taxon>
        <taxon>Pseudomonadati</taxon>
        <taxon>Pseudomonadota</taxon>
        <taxon>Gammaproteobacteria</taxon>
        <taxon>Lysobacterales</taxon>
        <taxon>Lysobacteraceae</taxon>
        <taxon>Noviluteimonas</taxon>
    </lineage>
</organism>
<dbReference type="OrthoDB" id="6681382at2"/>
<evidence type="ECO:0000313" key="1">
    <source>
        <dbReference type="EMBL" id="KGQ18298.1"/>
    </source>
</evidence>
<name>A0A0A2WEW3_9GAMM</name>
<dbReference type="Gene3D" id="2.60.120.620">
    <property type="entry name" value="q2cbj1_9rhob like domain"/>
    <property type="match status" value="1"/>
</dbReference>
<dbReference type="RefSeq" id="WP_036170776.1">
    <property type="nucleotide sequence ID" value="NZ_JRKJ01000021.1"/>
</dbReference>
<dbReference type="AlphaFoldDB" id="A0A0A2WEW3"/>
<accession>A0A0A2WEW3</accession>
<reference evidence="1 2" key="1">
    <citation type="submission" date="2014-09" db="EMBL/GenBank/DDBJ databases">
        <title>Genome sequences of Lysobacter dokdonensis DS-58.</title>
        <authorList>
            <person name="Kim J.F."/>
            <person name="Kwak M.-J."/>
        </authorList>
    </citation>
    <scope>NUCLEOTIDE SEQUENCE [LARGE SCALE GENOMIC DNA]</scope>
    <source>
        <strain evidence="1 2">DS-58</strain>
    </source>
</reference>
<sequence>MDAEGARCVGVVHAQGFCFVHGDAMRETLAGVGGLDDWPAFAASWEQLGPDPYLARTGRARKRRHAVFVSNGGVIERAQHQPHFQTSEYNALQGDIERWFEPVTDAVAEGACLQTMLRYCVGFFGSLAPDVARWRIEVHQFRIEARPGEAGEPTPEGVHRDGVDYVLVLMVDRRNIESGTTTIHLADGTELGSFTLTQPFDAALVDDARVFHGVTAVTALDPSEPAHRDVLVVTLKRG</sequence>
<dbReference type="Proteomes" id="UP000030518">
    <property type="component" value="Unassembled WGS sequence"/>
</dbReference>
<proteinExistence type="predicted"/>
<protein>
    <submittedName>
        <fullName evidence="1">CarboxypepD reg domain containing protein</fullName>
    </submittedName>
</protein>
<dbReference type="STRING" id="1300345.LF41_1658"/>
<dbReference type="eggNOG" id="COG4340">
    <property type="taxonomic scope" value="Bacteria"/>
</dbReference>